<accession>A0ABT8ZTB5</accession>
<evidence type="ECO:0000313" key="2">
    <source>
        <dbReference type="Proteomes" id="UP001176468"/>
    </source>
</evidence>
<dbReference type="SUPFAM" id="SSF143744">
    <property type="entry name" value="GlcG-like"/>
    <property type="match status" value="1"/>
</dbReference>
<dbReference type="EMBL" id="JAUQSZ010000001">
    <property type="protein sequence ID" value="MDO7840794.1"/>
    <property type="molecule type" value="Genomic_DNA"/>
</dbReference>
<dbReference type="InterPro" id="IPR005624">
    <property type="entry name" value="PduO/GlcC-like"/>
</dbReference>
<comment type="caution">
    <text evidence="1">The sequence shown here is derived from an EMBL/GenBank/DDBJ whole genome shotgun (WGS) entry which is preliminary data.</text>
</comment>
<dbReference type="Proteomes" id="UP001176468">
    <property type="component" value="Unassembled WGS sequence"/>
</dbReference>
<name>A0ABT8ZTB5_9SPHN</name>
<dbReference type="RefSeq" id="WP_304559027.1">
    <property type="nucleotide sequence ID" value="NZ_JAUQSZ010000001.1"/>
</dbReference>
<proteinExistence type="predicted"/>
<dbReference type="InterPro" id="IPR052517">
    <property type="entry name" value="GlcG_carb_metab_protein"/>
</dbReference>
<gene>
    <name evidence="1" type="ORF">Q5H94_00505</name>
</gene>
<protein>
    <submittedName>
        <fullName evidence="1">Heme-binding protein</fullName>
    </submittedName>
</protein>
<dbReference type="PANTHER" id="PTHR34309">
    <property type="entry name" value="SLR1406 PROTEIN"/>
    <property type="match status" value="1"/>
</dbReference>
<organism evidence="1 2">
    <name type="scientific">Sphingomonas immobilis</name>
    <dbReference type="NCBI Taxonomy" id="3063997"/>
    <lineage>
        <taxon>Bacteria</taxon>
        <taxon>Pseudomonadati</taxon>
        <taxon>Pseudomonadota</taxon>
        <taxon>Alphaproteobacteria</taxon>
        <taxon>Sphingomonadales</taxon>
        <taxon>Sphingomonadaceae</taxon>
        <taxon>Sphingomonas</taxon>
    </lineage>
</organism>
<evidence type="ECO:0000313" key="1">
    <source>
        <dbReference type="EMBL" id="MDO7840794.1"/>
    </source>
</evidence>
<dbReference type="Gene3D" id="3.30.450.150">
    <property type="entry name" value="Haem-degrading domain"/>
    <property type="match status" value="1"/>
</dbReference>
<reference evidence="1" key="1">
    <citation type="submission" date="2023-07" db="EMBL/GenBank/DDBJ databases">
        <authorList>
            <person name="Kim M.K."/>
        </authorList>
    </citation>
    <scope>NUCLEOTIDE SEQUENCE</scope>
    <source>
        <strain evidence="1">CA1-15</strain>
    </source>
</reference>
<dbReference type="InterPro" id="IPR038084">
    <property type="entry name" value="PduO/GlcC-like_sf"/>
</dbReference>
<sequence>MTLTLNDADRIADGCIAKARELGLQPLTVVILDAGAHYLVLKREDGAGFLRHQMAHAKAFGALGFGKGTRFFAEQSARNPQVVANMIAAIDGELFPSPGGVLVLDAEGRVAGAIGVSGDLGDRDEAAALGGIEAAGFAAATGGSA</sequence>
<dbReference type="Pfam" id="PF03928">
    <property type="entry name" value="HbpS-like"/>
    <property type="match status" value="1"/>
</dbReference>
<keyword evidence="2" id="KW-1185">Reference proteome</keyword>
<dbReference type="PANTHER" id="PTHR34309:SF10">
    <property type="entry name" value="SLR1406 PROTEIN"/>
    <property type="match status" value="1"/>
</dbReference>